<gene>
    <name evidence="1" type="ORF">GARC_3540</name>
</gene>
<protein>
    <submittedName>
        <fullName evidence="1">Uncharacterized protein</fullName>
    </submittedName>
</protein>
<proteinExistence type="predicted"/>
<accession>K6XIL3</accession>
<reference evidence="1 2" key="1">
    <citation type="journal article" date="2017" name="Antonie Van Leeuwenhoek">
        <title>Rhizobium rhizosphaerae sp. nov., a novel species isolated from rice rhizosphere.</title>
        <authorList>
            <person name="Zhao J.J."/>
            <person name="Zhang J."/>
            <person name="Zhang R.J."/>
            <person name="Zhang C.W."/>
            <person name="Yin H.Q."/>
            <person name="Zhang X.X."/>
        </authorList>
    </citation>
    <scope>NUCLEOTIDE SEQUENCE [LARGE SCALE GENOMIC DNA]</scope>
    <source>
        <strain evidence="1 2">BSs20135</strain>
    </source>
</reference>
<evidence type="ECO:0000313" key="2">
    <source>
        <dbReference type="Proteomes" id="UP000006327"/>
    </source>
</evidence>
<dbReference type="AlphaFoldDB" id="K6XIL3"/>
<keyword evidence="2" id="KW-1185">Reference proteome</keyword>
<organism evidence="1 2">
    <name type="scientific">Paraglaciecola arctica BSs20135</name>
    <dbReference type="NCBI Taxonomy" id="493475"/>
    <lineage>
        <taxon>Bacteria</taxon>
        <taxon>Pseudomonadati</taxon>
        <taxon>Pseudomonadota</taxon>
        <taxon>Gammaproteobacteria</taxon>
        <taxon>Alteromonadales</taxon>
        <taxon>Alteromonadaceae</taxon>
        <taxon>Paraglaciecola</taxon>
    </lineage>
</organism>
<evidence type="ECO:0000313" key="1">
    <source>
        <dbReference type="EMBL" id="GAC20494.1"/>
    </source>
</evidence>
<comment type="caution">
    <text evidence="1">The sequence shown here is derived from an EMBL/GenBank/DDBJ whole genome shotgun (WGS) entry which is preliminary data.</text>
</comment>
<dbReference type="EMBL" id="BAEO01000055">
    <property type="protein sequence ID" value="GAC20494.1"/>
    <property type="molecule type" value="Genomic_DNA"/>
</dbReference>
<sequence length="47" mass="4947">MLASVRWGDQHMSDERGIPVAHINKGAKGCGAVMHPVTVCSCLIVGN</sequence>
<name>K6XIL3_9ALTE</name>
<dbReference type="Proteomes" id="UP000006327">
    <property type="component" value="Unassembled WGS sequence"/>
</dbReference>